<evidence type="ECO:0000256" key="6">
    <source>
        <dbReference type="ARBA" id="ARBA00022842"/>
    </source>
</evidence>
<evidence type="ECO:0000256" key="5">
    <source>
        <dbReference type="ARBA" id="ARBA00022741"/>
    </source>
</evidence>
<organism evidence="12 13">
    <name type="scientific">Glycocaulis abyssi</name>
    <dbReference type="NCBI Taxonomy" id="1433403"/>
    <lineage>
        <taxon>Bacteria</taxon>
        <taxon>Pseudomonadati</taxon>
        <taxon>Pseudomonadota</taxon>
        <taxon>Alphaproteobacteria</taxon>
        <taxon>Maricaulales</taxon>
        <taxon>Maricaulaceae</taxon>
        <taxon>Glycocaulis</taxon>
    </lineage>
</organism>
<dbReference type="SUPFAM" id="SSF52540">
    <property type="entry name" value="P-loop containing nucleoside triphosphate hydrolases"/>
    <property type="match status" value="1"/>
</dbReference>
<keyword evidence="8 10" id="KW-0717">Septation</keyword>
<evidence type="ECO:0000256" key="3">
    <source>
        <dbReference type="ARBA" id="ARBA00022618"/>
    </source>
</evidence>
<keyword evidence="6" id="KW-0460">Magnesium</keyword>
<evidence type="ECO:0000313" key="13">
    <source>
        <dbReference type="Proteomes" id="UP001596024"/>
    </source>
</evidence>
<evidence type="ECO:0000256" key="9">
    <source>
        <dbReference type="ARBA" id="ARBA00023306"/>
    </source>
</evidence>
<protein>
    <recommendedName>
        <fullName evidence="10">Probable GTP-binding protein EngB</fullName>
    </recommendedName>
</protein>
<comment type="similarity">
    <text evidence="2 10">Belongs to the TRAFAC class TrmE-Era-EngA-EngB-Septin-like GTPase superfamily. EngB GTPase family.</text>
</comment>
<evidence type="ECO:0000256" key="8">
    <source>
        <dbReference type="ARBA" id="ARBA00023210"/>
    </source>
</evidence>
<dbReference type="CDD" id="cd01876">
    <property type="entry name" value="YihA_EngB"/>
    <property type="match status" value="1"/>
</dbReference>
<dbReference type="Gene3D" id="3.40.50.300">
    <property type="entry name" value="P-loop containing nucleotide triphosphate hydrolases"/>
    <property type="match status" value="1"/>
</dbReference>
<dbReference type="NCBIfam" id="TIGR03598">
    <property type="entry name" value="GTPase_YsxC"/>
    <property type="match status" value="1"/>
</dbReference>
<dbReference type="HAMAP" id="MF_00321">
    <property type="entry name" value="GTPase_EngB"/>
    <property type="match status" value="1"/>
</dbReference>
<feature type="domain" description="EngB-type G" evidence="11">
    <location>
        <begin position="22"/>
        <end position="197"/>
    </location>
</feature>
<comment type="function">
    <text evidence="10">Necessary for normal cell division and for the maintenance of normal septation.</text>
</comment>
<name>A0ABV9NA89_9PROT</name>
<dbReference type="InterPro" id="IPR019987">
    <property type="entry name" value="GTP-bd_ribosome_bio_YsxC"/>
</dbReference>
<dbReference type="Pfam" id="PF01926">
    <property type="entry name" value="MMR_HSR1"/>
    <property type="match status" value="1"/>
</dbReference>
<proteinExistence type="inferred from homology"/>
<dbReference type="PANTHER" id="PTHR11649:SF13">
    <property type="entry name" value="ENGB-TYPE G DOMAIN-CONTAINING PROTEIN"/>
    <property type="match status" value="1"/>
</dbReference>
<evidence type="ECO:0000256" key="10">
    <source>
        <dbReference type="HAMAP-Rule" id="MF_00321"/>
    </source>
</evidence>
<evidence type="ECO:0000256" key="2">
    <source>
        <dbReference type="ARBA" id="ARBA00009638"/>
    </source>
</evidence>
<evidence type="ECO:0000256" key="7">
    <source>
        <dbReference type="ARBA" id="ARBA00023134"/>
    </source>
</evidence>
<reference evidence="13" key="1">
    <citation type="journal article" date="2019" name="Int. J. Syst. Evol. Microbiol.">
        <title>The Global Catalogue of Microorganisms (GCM) 10K type strain sequencing project: providing services to taxonomists for standard genome sequencing and annotation.</title>
        <authorList>
            <consortium name="The Broad Institute Genomics Platform"/>
            <consortium name="The Broad Institute Genome Sequencing Center for Infectious Disease"/>
            <person name="Wu L."/>
            <person name="Ma J."/>
        </authorList>
    </citation>
    <scope>NUCLEOTIDE SEQUENCE [LARGE SCALE GENOMIC DNA]</scope>
    <source>
        <strain evidence="13">CCUG 62981</strain>
    </source>
</reference>
<dbReference type="PANTHER" id="PTHR11649">
    <property type="entry name" value="MSS1/TRME-RELATED GTP-BINDING PROTEIN"/>
    <property type="match status" value="1"/>
</dbReference>
<evidence type="ECO:0000256" key="4">
    <source>
        <dbReference type="ARBA" id="ARBA00022723"/>
    </source>
</evidence>
<dbReference type="InterPro" id="IPR030393">
    <property type="entry name" value="G_ENGB_dom"/>
</dbReference>
<keyword evidence="3 10" id="KW-0132">Cell division</keyword>
<dbReference type="PROSITE" id="PS51706">
    <property type="entry name" value="G_ENGB"/>
    <property type="match status" value="1"/>
</dbReference>
<comment type="cofactor">
    <cofactor evidence="1">
        <name>Mg(2+)</name>
        <dbReference type="ChEBI" id="CHEBI:18420"/>
    </cofactor>
</comment>
<accession>A0ABV9NA89</accession>
<keyword evidence="4" id="KW-0479">Metal-binding</keyword>
<dbReference type="RefSeq" id="WP_371395087.1">
    <property type="nucleotide sequence ID" value="NZ_CP163421.1"/>
</dbReference>
<keyword evidence="5 10" id="KW-0547">Nucleotide-binding</keyword>
<keyword evidence="9 10" id="KW-0131">Cell cycle</keyword>
<dbReference type="EMBL" id="JBHSGQ010000003">
    <property type="protein sequence ID" value="MFC4725267.1"/>
    <property type="molecule type" value="Genomic_DNA"/>
</dbReference>
<comment type="caution">
    <text evidence="12">The sequence shown here is derived from an EMBL/GenBank/DDBJ whole genome shotgun (WGS) entry which is preliminary data.</text>
</comment>
<keyword evidence="7 10" id="KW-0342">GTP-binding</keyword>
<gene>
    <name evidence="12" type="primary">yihA</name>
    <name evidence="10" type="synonym">engB</name>
    <name evidence="12" type="ORF">ACFPB0_08190</name>
</gene>
<dbReference type="Proteomes" id="UP001596024">
    <property type="component" value="Unassembled WGS sequence"/>
</dbReference>
<dbReference type="InterPro" id="IPR027417">
    <property type="entry name" value="P-loop_NTPase"/>
</dbReference>
<evidence type="ECO:0000259" key="11">
    <source>
        <dbReference type="PROSITE" id="PS51706"/>
    </source>
</evidence>
<evidence type="ECO:0000256" key="1">
    <source>
        <dbReference type="ARBA" id="ARBA00001946"/>
    </source>
</evidence>
<dbReference type="InterPro" id="IPR006073">
    <property type="entry name" value="GTP-bd"/>
</dbReference>
<sequence length="201" mass="21730">MFAQNVTFIKGAVGMDGLPPADMPEIAFAGRSNVGKSSLINALTNRKDLARASGEPGRTRELNFFDLAGRIRIVDLPGYGFAKAPKDVAARWMALTRDYLRGRVNLKRVILLIDGRHGIKPADEAIMKVLTEAAVSYQITLTKLDKLKPAEREAMIAATQGQIAKKVAAYPVIAATSSSKRLGLDALRADIADLAIPEQET</sequence>
<evidence type="ECO:0000313" key="12">
    <source>
        <dbReference type="EMBL" id="MFC4725267.1"/>
    </source>
</evidence>
<keyword evidence="13" id="KW-1185">Reference proteome</keyword>